<comment type="caution">
    <text evidence="1">The sequence shown here is derived from an EMBL/GenBank/DDBJ whole genome shotgun (WGS) entry which is preliminary data.</text>
</comment>
<dbReference type="Proteomes" id="UP001218188">
    <property type="component" value="Unassembled WGS sequence"/>
</dbReference>
<gene>
    <name evidence="1" type="ORF">C8F04DRAFT_1332960</name>
</gene>
<name>A0AAD6RZ92_9AGAR</name>
<accession>A0AAD6RZ92</accession>
<dbReference type="EMBL" id="JARJCM010000392">
    <property type="protein sequence ID" value="KAJ7017613.1"/>
    <property type="molecule type" value="Genomic_DNA"/>
</dbReference>
<sequence>MECARSYPTRSTSPVPSFKPICVDMAVNFTVLNLFQNSPTPQPSSLGEAARNALSHLRRDIRLLHNSKRHYVYGLAANKMRQQRLKRLTRKLVQRGAFTFPNCTIRTCLPGPGSGLLWTKLISRVERFQFLTLRDASGDINIQFLAVNVSALSDPALSLSLSAASTSAFIVLVYQMSSFVKHPVFGFDCKPDSSMCIERPPPRTINRRIDAINDQFLVSPSSLSASTSAAAAADPYPFDLVFTIVFAAIQINANSSISDYILLRNQFRLISRDITHFIDNCPDFWTKIVFTARAPLPFVEWCLSRTGSTLITISFRAHKSGSDECYSYGGRPCTFIDYVADAAKCLGNQMRRCSFLTVNADDKGLMGIIFKTIQWTNPQKLRAVDNTFSVRQYSDFRPDRMHRFKFSAGQPFRPFTALSWVGIAALAPAISYHSSDFTARCSIFHPRFQPISSHDFLEIVAASTHLAELTLDGLTFAQSDTSFWSEVLYSIRVLSIAFRGDRTMASGVARLNVPALEHVILVLESRHDLASLYVCGALLCSVPKVTFAGDIWVWIGGVESQNDAEVLKRHHRALHRVAPRGLKNQRACFSRFMRLWPGWNPKKVLGKLLDAAPLYTSPRHAAQLRNSKFSPNLLVWGLGELNRVSVSLGGFERENGAEEINGTAPLLHFTPSRPPGWKQIFVRIMGMWNPVSQKVYEYLSGVWGGGSKAITVPTGRDWYAQYFESGNLKENVRFGVVICERMSCKHLSYKAQREPRWRRVPWRERRVELSVRCVRCGGAACGITF</sequence>
<evidence type="ECO:0000313" key="1">
    <source>
        <dbReference type="EMBL" id="KAJ7017613.1"/>
    </source>
</evidence>
<proteinExistence type="predicted"/>
<protein>
    <submittedName>
        <fullName evidence="1">Uncharacterized protein</fullName>
    </submittedName>
</protein>
<organism evidence="1 2">
    <name type="scientific">Mycena alexandri</name>
    <dbReference type="NCBI Taxonomy" id="1745969"/>
    <lineage>
        <taxon>Eukaryota</taxon>
        <taxon>Fungi</taxon>
        <taxon>Dikarya</taxon>
        <taxon>Basidiomycota</taxon>
        <taxon>Agaricomycotina</taxon>
        <taxon>Agaricomycetes</taxon>
        <taxon>Agaricomycetidae</taxon>
        <taxon>Agaricales</taxon>
        <taxon>Marasmiineae</taxon>
        <taxon>Mycenaceae</taxon>
        <taxon>Mycena</taxon>
    </lineage>
</organism>
<dbReference type="AlphaFoldDB" id="A0AAD6RZ92"/>
<keyword evidence="2" id="KW-1185">Reference proteome</keyword>
<evidence type="ECO:0000313" key="2">
    <source>
        <dbReference type="Proteomes" id="UP001218188"/>
    </source>
</evidence>
<reference evidence="1" key="1">
    <citation type="submission" date="2023-03" db="EMBL/GenBank/DDBJ databases">
        <title>Massive genome expansion in bonnet fungi (Mycena s.s.) driven by repeated elements and novel gene families across ecological guilds.</title>
        <authorList>
            <consortium name="Lawrence Berkeley National Laboratory"/>
            <person name="Harder C.B."/>
            <person name="Miyauchi S."/>
            <person name="Viragh M."/>
            <person name="Kuo A."/>
            <person name="Thoen E."/>
            <person name="Andreopoulos B."/>
            <person name="Lu D."/>
            <person name="Skrede I."/>
            <person name="Drula E."/>
            <person name="Henrissat B."/>
            <person name="Morin E."/>
            <person name="Kohler A."/>
            <person name="Barry K."/>
            <person name="LaButti K."/>
            <person name="Morin E."/>
            <person name="Salamov A."/>
            <person name="Lipzen A."/>
            <person name="Mereny Z."/>
            <person name="Hegedus B."/>
            <person name="Baldrian P."/>
            <person name="Stursova M."/>
            <person name="Weitz H."/>
            <person name="Taylor A."/>
            <person name="Grigoriev I.V."/>
            <person name="Nagy L.G."/>
            <person name="Martin F."/>
            <person name="Kauserud H."/>
        </authorList>
    </citation>
    <scope>NUCLEOTIDE SEQUENCE</scope>
    <source>
        <strain evidence="1">CBHHK200</strain>
    </source>
</reference>